<dbReference type="InterPro" id="IPR057326">
    <property type="entry name" value="KR_dom"/>
</dbReference>
<dbReference type="PRINTS" id="PR00080">
    <property type="entry name" value="SDRFAMILY"/>
</dbReference>
<comment type="similarity">
    <text evidence="1">Belongs to the short-chain dehydrogenases/reductases (SDR) family.</text>
</comment>
<sequence length="246" mass="26147">MAKSAGKVAIITGASRGIGRAIALKLAGNGASVVVNFASNADKAQEVVAEIEKLGVKAISVQADVSKVADIQRLFEQTINHFGKIDILVNNAGIATYQPITQVTEADFDKIFAINVKGTYFACQQAAQHMAEEGRIINFSSSTTAMMLPTYSAYVATKGAVEQITRVLAKELGAKSITVNVVSPGPTDTELFREGKTQEQIDRLAQMAAFGRLGDVQEIADVVAFLASDEARWITGQNIRVNGGIV</sequence>
<evidence type="ECO:0000259" key="3">
    <source>
        <dbReference type="SMART" id="SM00822"/>
    </source>
</evidence>
<organism evidence="4 5">
    <name type="scientific">Komarekiella delphini-convector SJRDD-AB1</name>
    <dbReference type="NCBI Taxonomy" id="2593771"/>
    <lineage>
        <taxon>Bacteria</taxon>
        <taxon>Bacillati</taxon>
        <taxon>Cyanobacteriota</taxon>
        <taxon>Cyanophyceae</taxon>
        <taxon>Nostocales</taxon>
        <taxon>Nostocaceae</taxon>
        <taxon>Komarekiella</taxon>
        <taxon>Komarekiella delphini-convector</taxon>
    </lineage>
</organism>
<evidence type="ECO:0000313" key="4">
    <source>
        <dbReference type="EMBL" id="MBD6619373.1"/>
    </source>
</evidence>
<evidence type="ECO:0000256" key="1">
    <source>
        <dbReference type="ARBA" id="ARBA00006484"/>
    </source>
</evidence>
<accession>A0AA40T1U8</accession>
<keyword evidence="2" id="KW-0560">Oxidoreductase</keyword>
<name>A0AA40T1U8_9NOST</name>
<dbReference type="Gene3D" id="3.40.50.720">
    <property type="entry name" value="NAD(P)-binding Rossmann-like Domain"/>
    <property type="match status" value="1"/>
</dbReference>
<dbReference type="InterPro" id="IPR020904">
    <property type="entry name" value="Sc_DH/Rdtase_CS"/>
</dbReference>
<dbReference type="NCBIfam" id="NF005559">
    <property type="entry name" value="PRK07231.1"/>
    <property type="match status" value="1"/>
</dbReference>
<comment type="caution">
    <text evidence="4">The sequence shown here is derived from an EMBL/GenBank/DDBJ whole genome shotgun (WGS) entry which is preliminary data.</text>
</comment>
<evidence type="ECO:0000256" key="2">
    <source>
        <dbReference type="ARBA" id="ARBA00023002"/>
    </source>
</evidence>
<dbReference type="PROSITE" id="PS00061">
    <property type="entry name" value="ADH_SHORT"/>
    <property type="match status" value="1"/>
</dbReference>
<dbReference type="PANTHER" id="PTHR48107:SF7">
    <property type="entry name" value="RE15974P"/>
    <property type="match status" value="1"/>
</dbReference>
<dbReference type="SUPFAM" id="SSF51735">
    <property type="entry name" value="NAD(P)-binding Rossmann-fold domains"/>
    <property type="match status" value="1"/>
</dbReference>
<keyword evidence="5" id="KW-1185">Reference proteome</keyword>
<gene>
    <name evidence="4" type="ORF">FNW02_26980</name>
</gene>
<dbReference type="PRINTS" id="PR00081">
    <property type="entry name" value="GDHRDH"/>
</dbReference>
<dbReference type="SMART" id="SM00822">
    <property type="entry name" value="PKS_KR"/>
    <property type="match status" value="1"/>
</dbReference>
<proteinExistence type="inferred from homology"/>
<reference evidence="4" key="1">
    <citation type="submission" date="2019-07" db="EMBL/GenBank/DDBJ databases">
        <title>Toxilogical consequences of a new and cryptic species of cyanobacteria (Komarekiella delphini-convector) recovered from the epidermis of a bottlenose dolphin and 1500 ft. in the air.</title>
        <authorList>
            <person name="Brown A.O."/>
            <person name="Dvorak P."/>
            <person name="Villanueva C.D."/>
            <person name="Foss A.J."/>
            <person name="Garvey A.D."/>
            <person name="Gibson Q.A."/>
            <person name="Johansen J.R."/>
            <person name="Casamatta D.A."/>
        </authorList>
    </citation>
    <scope>NUCLEOTIDE SEQUENCE</scope>
    <source>
        <strain evidence="4">SJRDD-AB1</strain>
    </source>
</reference>
<evidence type="ECO:0000313" key="5">
    <source>
        <dbReference type="Proteomes" id="UP001165986"/>
    </source>
</evidence>
<dbReference type="InterPro" id="IPR036291">
    <property type="entry name" value="NAD(P)-bd_dom_sf"/>
</dbReference>
<dbReference type="PANTHER" id="PTHR48107">
    <property type="entry name" value="NADPH-DEPENDENT ALDEHYDE REDUCTASE-LIKE PROTEIN, CHLOROPLASTIC-RELATED"/>
    <property type="match status" value="1"/>
</dbReference>
<dbReference type="GO" id="GO:0016614">
    <property type="term" value="F:oxidoreductase activity, acting on CH-OH group of donors"/>
    <property type="evidence" value="ECO:0007669"/>
    <property type="project" value="UniProtKB-ARBA"/>
</dbReference>
<protein>
    <submittedName>
        <fullName evidence="4">SDR family oxidoreductase</fullName>
    </submittedName>
</protein>
<feature type="domain" description="Ketoreductase" evidence="3">
    <location>
        <begin position="7"/>
        <end position="185"/>
    </location>
</feature>
<dbReference type="InterPro" id="IPR002347">
    <property type="entry name" value="SDR_fam"/>
</dbReference>
<dbReference type="CDD" id="cd05362">
    <property type="entry name" value="THN_reductase-like_SDR_c"/>
    <property type="match status" value="1"/>
</dbReference>
<dbReference type="Pfam" id="PF13561">
    <property type="entry name" value="adh_short_C2"/>
    <property type="match status" value="1"/>
</dbReference>
<dbReference type="AlphaFoldDB" id="A0AA40T1U8"/>
<dbReference type="FunFam" id="3.40.50.720:FF:000084">
    <property type="entry name" value="Short-chain dehydrogenase reductase"/>
    <property type="match status" value="1"/>
</dbReference>
<dbReference type="Proteomes" id="UP001165986">
    <property type="component" value="Unassembled WGS sequence"/>
</dbReference>
<dbReference type="EMBL" id="VJXY01000040">
    <property type="protein sequence ID" value="MBD6619373.1"/>
    <property type="molecule type" value="Genomic_DNA"/>
</dbReference>
<dbReference type="RefSeq" id="WP_191760571.1">
    <property type="nucleotide sequence ID" value="NZ_VJXY01000040.1"/>
</dbReference>